<keyword evidence="1" id="KW-1133">Transmembrane helix</keyword>
<sequence length="54" mass="5927">MPLSACYCVTMLAKYVPIVCLVMHAMLDHLILYLALQSTHANETAGEACYTNPP</sequence>
<protein>
    <submittedName>
        <fullName evidence="2">Uncharacterized protein</fullName>
    </submittedName>
</protein>
<accession>A0A9P6DQB9</accession>
<dbReference type="EMBL" id="MU129088">
    <property type="protein sequence ID" value="KAF9507218.1"/>
    <property type="molecule type" value="Genomic_DNA"/>
</dbReference>
<name>A0A9P6DQB9_9AGAM</name>
<keyword evidence="1" id="KW-0472">Membrane</keyword>
<evidence type="ECO:0000313" key="3">
    <source>
        <dbReference type="Proteomes" id="UP000886523"/>
    </source>
</evidence>
<keyword evidence="1" id="KW-0812">Transmembrane</keyword>
<organism evidence="2 3">
    <name type="scientific">Hydnum rufescens UP504</name>
    <dbReference type="NCBI Taxonomy" id="1448309"/>
    <lineage>
        <taxon>Eukaryota</taxon>
        <taxon>Fungi</taxon>
        <taxon>Dikarya</taxon>
        <taxon>Basidiomycota</taxon>
        <taxon>Agaricomycotina</taxon>
        <taxon>Agaricomycetes</taxon>
        <taxon>Cantharellales</taxon>
        <taxon>Hydnaceae</taxon>
        <taxon>Hydnum</taxon>
    </lineage>
</organism>
<comment type="caution">
    <text evidence="2">The sequence shown here is derived from an EMBL/GenBank/DDBJ whole genome shotgun (WGS) entry which is preliminary data.</text>
</comment>
<proteinExistence type="predicted"/>
<gene>
    <name evidence="2" type="ORF">BS47DRAFT_1351975</name>
</gene>
<dbReference type="Proteomes" id="UP000886523">
    <property type="component" value="Unassembled WGS sequence"/>
</dbReference>
<reference evidence="2" key="1">
    <citation type="journal article" date="2020" name="Nat. Commun.">
        <title>Large-scale genome sequencing of mycorrhizal fungi provides insights into the early evolution of symbiotic traits.</title>
        <authorList>
            <person name="Miyauchi S."/>
            <person name="Kiss E."/>
            <person name="Kuo A."/>
            <person name="Drula E."/>
            <person name="Kohler A."/>
            <person name="Sanchez-Garcia M."/>
            <person name="Morin E."/>
            <person name="Andreopoulos B."/>
            <person name="Barry K.W."/>
            <person name="Bonito G."/>
            <person name="Buee M."/>
            <person name="Carver A."/>
            <person name="Chen C."/>
            <person name="Cichocki N."/>
            <person name="Clum A."/>
            <person name="Culley D."/>
            <person name="Crous P.W."/>
            <person name="Fauchery L."/>
            <person name="Girlanda M."/>
            <person name="Hayes R.D."/>
            <person name="Keri Z."/>
            <person name="LaButti K."/>
            <person name="Lipzen A."/>
            <person name="Lombard V."/>
            <person name="Magnuson J."/>
            <person name="Maillard F."/>
            <person name="Murat C."/>
            <person name="Nolan M."/>
            <person name="Ohm R.A."/>
            <person name="Pangilinan J."/>
            <person name="Pereira M.F."/>
            <person name="Perotto S."/>
            <person name="Peter M."/>
            <person name="Pfister S."/>
            <person name="Riley R."/>
            <person name="Sitrit Y."/>
            <person name="Stielow J.B."/>
            <person name="Szollosi G."/>
            <person name="Zifcakova L."/>
            <person name="Stursova M."/>
            <person name="Spatafora J.W."/>
            <person name="Tedersoo L."/>
            <person name="Vaario L.M."/>
            <person name="Yamada A."/>
            <person name="Yan M."/>
            <person name="Wang P."/>
            <person name="Xu J."/>
            <person name="Bruns T."/>
            <person name="Baldrian P."/>
            <person name="Vilgalys R."/>
            <person name="Dunand C."/>
            <person name="Henrissat B."/>
            <person name="Grigoriev I.V."/>
            <person name="Hibbett D."/>
            <person name="Nagy L.G."/>
            <person name="Martin F.M."/>
        </authorList>
    </citation>
    <scope>NUCLEOTIDE SEQUENCE</scope>
    <source>
        <strain evidence="2">UP504</strain>
    </source>
</reference>
<feature type="transmembrane region" description="Helical" evidence="1">
    <location>
        <begin position="12"/>
        <end position="36"/>
    </location>
</feature>
<evidence type="ECO:0000313" key="2">
    <source>
        <dbReference type="EMBL" id="KAF9507218.1"/>
    </source>
</evidence>
<keyword evidence="3" id="KW-1185">Reference proteome</keyword>
<evidence type="ECO:0000256" key="1">
    <source>
        <dbReference type="SAM" id="Phobius"/>
    </source>
</evidence>
<dbReference type="AlphaFoldDB" id="A0A9P6DQB9"/>